<dbReference type="Proteomes" id="UP000646365">
    <property type="component" value="Unassembled WGS sequence"/>
</dbReference>
<dbReference type="PRINTS" id="PR00084">
    <property type="entry name" value="MTLDHDRGNASE"/>
</dbReference>
<dbReference type="SUPFAM" id="SSF51735">
    <property type="entry name" value="NAD(P)-binding Rossmann-fold domains"/>
    <property type="match status" value="1"/>
</dbReference>
<sequence length="483" mass="52257">MTLANATLASIKADVRRPRYDRARLVPGVVHLGIGNFHRAHQAIYLEDLVERSGLGLGITGVSLKSPGMRDKLAPQDGLYTLLVREGETVSARVVGIVGRVLVGPEDPAAVVRQIADPATRLVTLTVTEKGYCLDPATHRLDPNHPDIRADRDRPTSAIGYLLAGLKQRYTAGQKPPTVLSCDNLPSNGATLRRALIDGAALDDDGFAQWLETNLVTPSAMVDRIVPASTDADFADARRLTGFADLAALSTEPFTQWVIEDTLDRDLHGLGEVGAELVGAVEPYERMKLRLLNGAHSTIAYAAQAIGAEYVADAVAIPALRHFVSELQTEELAPTVGHFPRERLVDYSNQLIRRFDNTAVKHRTRQIAMDGSQKLPQRLLMALGERLDQGLPVERLTLAVAFWLRHLSGRDDQGAPIPVNDPLADRLMPLAASDRPAAQVVEDLLAVRTVFPEGLTARAGFREGLTRALTRLRAGGTLAALGG</sequence>
<dbReference type="Pfam" id="PF01232">
    <property type="entry name" value="Mannitol_dh"/>
    <property type="match status" value="1"/>
</dbReference>
<dbReference type="SUPFAM" id="SSF48179">
    <property type="entry name" value="6-phosphogluconate dehydrogenase C-terminal domain-like"/>
    <property type="match status" value="1"/>
</dbReference>
<proteinExistence type="predicted"/>
<evidence type="ECO:0000313" key="4">
    <source>
        <dbReference type="EMBL" id="GGF09935.1"/>
    </source>
</evidence>
<dbReference type="Gene3D" id="3.40.50.720">
    <property type="entry name" value="NAD(P)-binding Rossmann-like Domain"/>
    <property type="match status" value="1"/>
</dbReference>
<dbReference type="RefSeq" id="WP_189044027.1">
    <property type="nucleotide sequence ID" value="NZ_BMJQ01000003.1"/>
</dbReference>
<dbReference type="InterPro" id="IPR050988">
    <property type="entry name" value="Mannitol_DH/Oxidoreductase"/>
</dbReference>
<reference evidence="4" key="1">
    <citation type="journal article" date="2014" name="Int. J. Syst. Evol. Microbiol.">
        <title>Complete genome sequence of Corynebacterium casei LMG S-19264T (=DSM 44701T), isolated from a smear-ripened cheese.</title>
        <authorList>
            <consortium name="US DOE Joint Genome Institute (JGI-PGF)"/>
            <person name="Walter F."/>
            <person name="Albersmeier A."/>
            <person name="Kalinowski J."/>
            <person name="Ruckert C."/>
        </authorList>
    </citation>
    <scope>NUCLEOTIDE SEQUENCE</scope>
    <source>
        <strain evidence="4">CGMCC 1.15725</strain>
    </source>
</reference>
<name>A0A8J2YRK5_9PROT</name>
<dbReference type="GO" id="GO:0016616">
    <property type="term" value="F:oxidoreductase activity, acting on the CH-OH group of donors, NAD or NADP as acceptor"/>
    <property type="evidence" value="ECO:0007669"/>
    <property type="project" value="TreeGrafter"/>
</dbReference>
<dbReference type="InterPro" id="IPR013328">
    <property type="entry name" value="6PGD_dom2"/>
</dbReference>
<feature type="domain" description="Mannitol dehydrogenase C-terminal" evidence="3">
    <location>
        <begin position="281"/>
        <end position="472"/>
    </location>
</feature>
<dbReference type="PANTHER" id="PTHR43362:SF1">
    <property type="entry name" value="MANNITOL DEHYDROGENASE 2-RELATED"/>
    <property type="match status" value="1"/>
</dbReference>
<protein>
    <submittedName>
        <fullName evidence="4">Mannitol dehydrogenase</fullName>
    </submittedName>
</protein>
<comment type="caution">
    <text evidence="4">The sequence shown here is derived from an EMBL/GenBank/DDBJ whole genome shotgun (WGS) entry which is preliminary data.</text>
</comment>
<dbReference type="InterPro" id="IPR013118">
    <property type="entry name" value="Mannitol_DH_C"/>
</dbReference>
<dbReference type="AlphaFoldDB" id="A0A8J2YRK5"/>
<dbReference type="InterPro" id="IPR013131">
    <property type="entry name" value="Mannitol_DH_N"/>
</dbReference>
<accession>A0A8J2YRK5</accession>
<dbReference type="PANTHER" id="PTHR43362">
    <property type="entry name" value="MANNITOL DEHYDROGENASE DSF1-RELATED"/>
    <property type="match status" value="1"/>
</dbReference>
<keyword evidence="5" id="KW-1185">Reference proteome</keyword>
<keyword evidence="1" id="KW-0560">Oxidoreductase</keyword>
<organism evidence="4 5">
    <name type="scientific">Aliidongia dinghuensis</name>
    <dbReference type="NCBI Taxonomy" id="1867774"/>
    <lineage>
        <taxon>Bacteria</taxon>
        <taxon>Pseudomonadati</taxon>
        <taxon>Pseudomonadota</taxon>
        <taxon>Alphaproteobacteria</taxon>
        <taxon>Rhodospirillales</taxon>
        <taxon>Dongiaceae</taxon>
        <taxon>Aliidongia</taxon>
    </lineage>
</organism>
<dbReference type="InterPro" id="IPR000669">
    <property type="entry name" value="Mannitol_DH"/>
</dbReference>
<evidence type="ECO:0000256" key="1">
    <source>
        <dbReference type="ARBA" id="ARBA00023002"/>
    </source>
</evidence>
<dbReference type="InterPro" id="IPR036291">
    <property type="entry name" value="NAD(P)-bd_dom_sf"/>
</dbReference>
<reference evidence="4" key="2">
    <citation type="submission" date="2020-09" db="EMBL/GenBank/DDBJ databases">
        <authorList>
            <person name="Sun Q."/>
            <person name="Zhou Y."/>
        </authorList>
    </citation>
    <scope>NUCLEOTIDE SEQUENCE</scope>
    <source>
        <strain evidence="4">CGMCC 1.15725</strain>
    </source>
</reference>
<dbReference type="Gene3D" id="1.10.1040.10">
    <property type="entry name" value="N-(1-d-carboxylethyl)-l-norvaline Dehydrogenase, domain 2"/>
    <property type="match status" value="1"/>
</dbReference>
<dbReference type="EMBL" id="BMJQ01000003">
    <property type="protein sequence ID" value="GGF09935.1"/>
    <property type="molecule type" value="Genomic_DNA"/>
</dbReference>
<evidence type="ECO:0000313" key="5">
    <source>
        <dbReference type="Proteomes" id="UP000646365"/>
    </source>
</evidence>
<evidence type="ECO:0000259" key="3">
    <source>
        <dbReference type="Pfam" id="PF08125"/>
    </source>
</evidence>
<dbReference type="InterPro" id="IPR008927">
    <property type="entry name" value="6-PGluconate_DH-like_C_sf"/>
</dbReference>
<gene>
    <name evidence="4" type="ORF">GCM10011611_14340</name>
</gene>
<evidence type="ECO:0000259" key="2">
    <source>
        <dbReference type="Pfam" id="PF01232"/>
    </source>
</evidence>
<dbReference type="Pfam" id="PF08125">
    <property type="entry name" value="Mannitol_dh_C"/>
    <property type="match status" value="1"/>
</dbReference>
<feature type="domain" description="Mannitol dehydrogenase N-terminal" evidence="2">
    <location>
        <begin position="28"/>
        <end position="262"/>
    </location>
</feature>